<dbReference type="GO" id="GO:0016787">
    <property type="term" value="F:hydrolase activity"/>
    <property type="evidence" value="ECO:0007669"/>
    <property type="project" value="UniProtKB-KW"/>
</dbReference>
<sequence length="434" mass="47889">MNELIRILQSLKIPHLNAMQEATLAAAQKSDVVLLSPTGSGKTLAYLLSVLPRLQPEAKGVQALVLAPSRELALQIEQVFRSMATGFKVDCLYGGHATNPEKRSLANPPALLIGTPGRIAYHLREQNFETSALKTLVLDEFDKSLEYGFKDDMGAIIWHLKGLKRRILVSATAMEEIPAFTGLRNPITVNYLQAAANAPALEVKTVEVEKGNKQQALLGVLCAIGTAPSIVFCNQRETVEAVSDFLQSKGLPHGIFHGGMEQPDRERVLMKFRNGTYRTLVSTDLAARGLDIPEVEYVVHFQVPDEDNYTHRNGRTARMNAKGTSYLLLQPGEKPSYLTKIPPIEKLPAKPMLPPPSPWETIYISAGKKDKVNKVDIVGWMLQKGGLDKTELGKIELQDNAAYVAVAKKKLDQAVQLLRQEKLKGKKVKIEKAM</sequence>
<dbReference type="AlphaFoldDB" id="A0A3M9MNZ2"/>
<evidence type="ECO:0000259" key="7">
    <source>
        <dbReference type="PROSITE" id="PS51194"/>
    </source>
</evidence>
<dbReference type="OrthoDB" id="974172at2"/>
<dbReference type="SMART" id="SM00490">
    <property type="entry name" value="HELICc"/>
    <property type="match status" value="1"/>
</dbReference>
<dbReference type="GO" id="GO:0005524">
    <property type="term" value="F:ATP binding"/>
    <property type="evidence" value="ECO:0007669"/>
    <property type="project" value="UniProtKB-KW"/>
</dbReference>
<dbReference type="InterPro" id="IPR014001">
    <property type="entry name" value="Helicase_ATP-bd"/>
</dbReference>
<name>A0A3M9MNZ2_9BACT</name>
<dbReference type="PROSITE" id="PS51192">
    <property type="entry name" value="HELICASE_ATP_BIND_1"/>
    <property type="match status" value="1"/>
</dbReference>
<dbReference type="Pfam" id="PF00271">
    <property type="entry name" value="Helicase_C"/>
    <property type="match status" value="1"/>
</dbReference>
<dbReference type="InterPro" id="IPR011545">
    <property type="entry name" value="DEAD/DEAH_box_helicase_dom"/>
</dbReference>
<dbReference type="EMBL" id="RJJE01000017">
    <property type="protein sequence ID" value="RNI27231.1"/>
    <property type="molecule type" value="Genomic_DNA"/>
</dbReference>
<comment type="similarity">
    <text evidence="5">Belongs to the DEAD box helicase family.</text>
</comment>
<keyword evidence="3 8" id="KW-0347">Helicase</keyword>
<dbReference type="RefSeq" id="WP_123133700.1">
    <property type="nucleotide sequence ID" value="NZ_RJJE01000017.1"/>
</dbReference>
<feature type="domain" description="Helicase ATP-binding" evidence="6">
    <location>
        <begin position="23"/>
        <end position="191"/>
    </location>
</feature>
<comment type="caution">
    <text evidence="8">The sequence shown here is derived from an EMBL/GenBank/DDBJ whole genome shotgun (WGS) entry which is preliminary data.</text>
</comment>
<evidence type="ECO:0000256" key="5">
    <source>
        <dbReference type="ARBA" id="ARBA00038437"/>
    </source>
</evidence>
<evidence type="ECO:0000313" key="8">
    <source>
        <dbReference type="EMBL" id="RNI27231.1"/>
    </source>
</evidence>
<dbReference type="SMART" id="SM00487">
    <property type="entry name" value="DEXDc"/>
    <property type="match status" value="1"/>
</dbReference>
<protein>
    <submittedName>
        <fullName evidence="8">DEAD/DEAH box helicase</fullName>
    </submittedName>
</protein>
<keyword evidence="1" id="KW-0547">Nucleotide-binding</keyword>
<dbReference type="Gene3D" id="3.40.50.300">
    <property type="entry name" value="P-loop containing nucleotide triphosphate hydrolases"/>
    <property type="match status" value="2"/>
</dbReference>
<dbReference type="SUPFAM" id="SSF52540">
    <property type="entry name" value="P-loop containing nucleoside triphosphate hydrolases"/>
    <property type="match status" value="1"/>
</dbReference>
<gene>
    <name evidence="8" type="ORF">EFA69_13805</name>
</gene>
<dbReference type="PROSITE" id="PS51194">
    <property type="entry name" value="HELICASE_CTER"/>
    <property type="match status" value="1"/>
</dbReference>
<dbReference type="InterPro" id="IPR012677">
    <property type="entry name" value="Nucleotide-bd_a/b_plait_sf"/>
</dbReference>
<proteinExistence type="inferred from homology"/>
<dbReference type="InterPro" id="IPR050079">
    <property type="entry name" value="DEAD_box_RNA_helicase"/>
</dbReference>
<keyword evidence="2" id="KW-0378">Hydrolase</keyword>
<dbReference type="CDD" id="cd00268">
    <property type="entry name" value="DEADc"/>
    <property type="match status" value="1"/>
</dbReference>
<dbReference type="PANTHER" id="PTHR47959:SF1">
    <property type="entry name" value="ATP-DEPENDENT RNA HELICASE DBPA"/>
    <property type="match status" value="1"/>
</dbReference>
<keyword evidence="9" id="KW-1185">Reference proteome</keyword>
<dbReference type="InterPro" id="IPR044742">
    <property type="entry name" value="DEAD/DEAH_RhlB"/>
</dbReference>
<dbReference type="Gene3D" id="3.30.70.330">
    <property type="match status" value="1"/>
</dbReference>
<dbReference type="CDD" id="cd18787">
    <property type="entry name" value="SF2_C_DEAD"/>
    <property type="match status" value="1"/>
</dbReference>
<evidence type="ECO:0000256" key="2">
    <source>
        <dbReference type="ARBA" id="ARBA00022801"/>
    </source>
</evidence>
<dbReference type="Pfam" id="PF03880">
    <property type="entry name" value="DbpA"/>
    <property type="match status" value="1"/>
</dbReference>
<dbReference type="GO" id="GO:0005829">
    <property type="term" value="C:cytosol"/>
    <property type="evidence" value="ECO:0007669"/>
    <property type="project" value="TreeGrafter"/>
</dbReference>
<keyword evidence="4" id="KW-0067">ATP-binding</keyword>
<accession>A0A3M9MNZ2</accession>
<dbReference type="Proteomes" id="UP000271010">
    <property type="component" value="Unassembled WGS sequence"/>
</dbReference>
<evidence type="ECO:0000259" key="6">
    <source>
        <dbReference type="PROSITE" id="PS51192"/>
    </source>
</evidence>
<evidence type="ECO:0000256" key="3">
    <source>
        <dbReference type="ARBA" id="ARBA00022806"/>
    </source>
</evidence>
<dbReference type="InterPro" id="IPR001650">
    <property type="entry name" value="Helicase_C-like"/>
</dbReference>
<dbReference type="InterPro" id="IPR027417">
    <property type="entry name" value="P-loop_NTPase"/>
</dbReference>
<dbReference type="PANTHER" id="PTHR47959">
    <property type="entry name" value="ATP-DEPENDENT RNA HELICASE RHLE-RELATED"/>
    <property type="match status" value="1"/>
</dbReference>
<reference evidence="8 9" key="1">
    <citation type="submission" date="2018-11" db="EMBL/GenBank/DDBJ databases">
        <title>Rufibacter latericius sp. nov., isolated from water in Baiyang Lake.</title>
        <authorList>
            <person name="Yang Y."/>
        </authorList>
    </citation>
    <scope>NUCLEOTIDE SEQUENCE [LARGE SCALE GENOMIC DNA]</scope>
    <source>
        <strain evidence="8 9">MCC P1</strain>
    </source>
</reference>
<dbReference type="GO" id="GO:0003724">
    <property type="term" value="F:RNA helicase activity"/>
    <property type="evidence" value="ECO:0007669"/>
    <property type="project" value="TreeGrafter"/>
</dbReference>
<dbReference type="GO" id="GO:0003676">
    <property type="term" value="F:nucleic acid binding"/>
    <property type="evidence" value="ECO:0007669"/>
    <property type="project" value="InterPro"/>
</dbReference>
<dbReference type="Pfam" id="PF00270">
    <property type="entry name" value="DEAD"/>
    <property type="match status" value="1"/>
</dbReference>
<evidence type="ECO:0000256" key="1">
    <source>
        <dbReference type="ARBA" id="ARBA00022741"/>
    </source>
</evidence>
<evidence type="ECO:0000313" key="9">
    <source>
        <dbReference type="Proteomes" id="UP000271010"/>
    </source>
</evidence>
<feature type="domain" description="Helicase C-terminal" evidence="7">
    <location>
        <begin position="216"/>
        <end position="360"/>
    </location>
</feature>
<evidence type="ECO:0000256" key="4">
    <source>
        <dbReference type="ARBA" id="ARBA00022840"/>
    </source>
</evidence>
<dbReference type="InterPro" id="IPR005580">
    <property type="entry name" value="DbpA/CsdA_RNA-bd_dom"/>
</dbReference>
<organism evidence="8 9">
    <name type="scientific">Rufibacter immobilis</name>
    <dbReference type="NCBI Taxonomy" id="1348778"/>
    <lineage>
        <taxon>Bacteria</taxon>
        <taxon>Pseudomonadati</taxon>
        <taxon>Bacteroidota</taxon>
        <taxon>Cytophagia</taxon>
        <taxon>Cytophagales</taxon>
        <taxon>Hymenobacteraceae</taxon>
        <taxon>Rufibacter</taxon>
    </lineage>
</organism>